<dbReference type="EMBL" id="CAFAAP010000069">
    <property type="protein sequence ID" value="CAB4801399.1"/>
    <property type="molecule type" value="Genomic_DNA"/>
</dbReference>
<sequence length="300" mass="31602">MKQKSRESILNATRQITSATRLAAVIGSPVAQSLSPVIHNAIFESLNVDWLYVAFNVQPARVEDALTSMTALGIGGLSVTMPHKNAVAEFVTQIGVVDEVVRITNSANTVVLRPDNSLWATNTDGDGCCNALEQAMNSSIKGERVIVLGAGGTASAVAYAMVQRGASDVAVINRTPQRAQELVNRVAGSARIVSSGEIANTISNARIIINTTPVGFGDEQGSQVSPIDVSLIKSSHVVLDAVYKPLITGLLLASQKAGATVVDGLSMLVHQAALQQQHWIGQMGDTALMRECALVHLART</sequence>
<dbReference type="SUPFAM" id="SSF51735">
    <property type="entry name" value="NAD(P)-binding Rossmann-fold domains"/>
    <property type="match status" value="1"/>
</dbReference>
<evidence type="ECO:0000313" key="9">
    <source>
        <dbReference type="EMBL" id="CAB4801399.1"/>
    </source>
</evidence>
<keyword evidence="4" id="KW-0560">Oxidoreductase</keyword>
<reference evidence="9" key="1">
    <citation type="submission" date="2020-05" db="EMBL/GenBank/DDBJ databases">
        <authorList>
            <person name="Chiriac C."/>
            <person name="Salcher M."/>
            <person name="Ghai R."/>
            <person name="Kavagutti S V."/>
        </authorList>
    </citation>
    <scope>NUCLEOTIDE SEQUENCE</scope>
</reference>
<dbReference type="GO" id="GO:0005829">
    <property type="term" value="C:cytosol"/>
    <property type="evidence" value="ECO:0007669"/>
    <property type="project" value="TreeGrafter"/>
</dbReference>
<dbReference type="GO" id="GO:0004764">
    <property type="term" value="F:shikimate 3-dehydrogenase (NADP+) activity"/>
    <property type="evidence" value="ECO:0007669"/>
    <property type="project" value="UniProtKB-EC"/>
</dbReference>
<dbReference type="Pfam" id="PF18317">
    <property type="entry name" value="SDH_C"/>
    <property type="match status" value="1"/>
</dbReference>
<dbReference type="CDD" id="cd01065">
    <property type="entry name" value="NAD_bind_Shikimate_DH"/>
    <property type="match status" value="1"/>
</dbReference>
<dbReference type="Pfam" id="PF08501">
    <property type="entry name" value="Shikimate_dh_N"/>
    <property type="match status" value="1"/>
</dbReference>
<dbReference type="PANTHER" id="PTHR21089:SF1">
    <property type="entry name" value="BIFUNCTIONAL 3-DEHYDROQUINATE DEHYDRATASE_SHIKIMATE DEHYDROGENASE, CHLOROPLASTIC"/>
    <property type="match status" value="1"/>
</dbReference>
<dbReference type="UniPathway" id="UPA00053">
    <property type="reaction ID" value="UER00087"/>
</dbReference>
<keyword evidence="5" id="KW-0057">Aromatic amino acid biosynthesis</keyword>
<proteinExistence type="inferred from homology"/>
<keyword evidence="2" id="KW-0028">Amino-acid biosynthesis</keyword>
<feature type="domain" description="Shikimate dehydrogenase substrate binding N-terminal" evidence="7">
    <location>
        <begin position="25"/>
        <end position="109"/>
    </location>
</feature>
<gene>
    <name evidence="9" type="ORF">UFOPK3026_00576</name>
    <name evidence="10" type="ORF">UFOPK4020_00383</name>
</gene>
<evidence type="ECO:0000259" key="6">
    <source>
        <dbReference type="Pfam" id="PF01488"/>
    </source>
</evidence>
<dbReference type="EMBL" id="CAFBOV010000052">
    <property type="protein sequence ID" value="CAB4993362.1"/>
    <property type="molecule type" value="Genomic_DNA"/>
</dbReference>
<dbReference type="GO" id="GO:0009073">
    <property type="term" value="P:aromatic amino acid family biosynthetic process"/>
    <property type="evidence" value="ECO:0007669"/>
    <property type="project" value="UniProtKB-KW"/>
</dbReference>
<dbReference type="InterPro" id="IPR046346">
    <property type="entry name" value="Aminoacid_DH-like_N_sf"/>
</dbReference>
<evidence type="ECO:0000256" key="2">
    <source>
        <dbReference type="ARBA" id="ARBA00022605"/>
    </source>
</evidence>
<dbReference type="GO" id="GO:0009423">
    <property type="term" value="P:chorismate biosynthetic process"/>
    <property type="evidence" value="ECO:0007669"/>
    <property type="project" value="UniProtKB-UniPathway"/>
</dbReference>
<dbReference type="InterPro" id="IPR013708">
    <property type="entry name" value="Shikimate_DH-bd_N"/>
</dbReference>
<dbReference type="HAMAP" id="MF_00222">
    <property type="entry name" value="Shikimate_DH_AroE"/>
    <property type="match status" value="1"/>
</dbReference>
<dbReference type="NCBIfam" id="TIGR00507">
    <property type="entry name" value="aroE"/>
    <property type="match status" value="1"/>
</dbReference>
<dbReference type="GO" id="GO:0008652">
    <property type="term" value="P:amino acid biosynthetic process"/>
    <property type="evidence" value="ECO:0007669"/>
    <property type="project" value="UniProtKB-KW"/>
</dbReference>
<evidence type="ECO:0000256" key="5">
    <source>
        <dbReference type="ARBA" id="ARBA00023141"/>
    </source>
</evidence>
<dbReference type="InterPro" id="IPR006151">
    <property type="entry name" value="Shikm_DH/Glu-tRNA_Rdtase"/>
</dbReference>
<keyword evidence="3" id="KW-0521">NADP</keyword>
<feature type="domain" description="SDH C-terminal" evidence="8">
    <location>
        <begin position="264"/>
        <end position="291"/>
    </location>
</feature>
<evidence type="ECO:0000313" key="10">
    <source>
        <dbReference type="EMBL" id="CAB4993362.1"/>
    </source>
</evidence>
<dbReference type="InterPro" id="IPR022893">
    <property type="entry name" value="Shikimate_DH_fam"/>
</dbReference>
<protein>
    <recommendedName>
        <fullName evidence="1">shikimate dehydrogenase (NADP(+))</fullName>
        <ecNumber evidence="1">1.1.1.25</ecNumber>
    </recommendedName>
</protein>
<evidence type="ECO:0000256" key="4">
    <source>
        <dbReference type="ARBA" id="ARBA00023002"/>
    </source>
</evidence>
<evidence type="ECO:0000256" key="3">
    <source>
        <dbReference type="ARBA" id="ARBA00022857"/>
    </source>
</evidence>
<evidence type="ECO:0000259" key="8">
    <source>
        <dbReference type="Pfam" id="PF18317"/>
    </source>
</evidence>
<accession>A0A6J6XY29</accession>
<dbReference type="GO" id="GO:0050661">
    <property type="term" value="F:NADP binding"/>
    <property type="evidence" value="ECO:0007669"/>
    <property type="project" value="InterPro"/>
</dbReference>
<feature type="domain" description="Quinate/shikimate 5-dehydrogenase/glutamyl-tRNA reductase" evidence="6">
    <location>
        <begin position="136"/>
        <end position="212"/>
    </location>
</feature>
<dbReference type="InterPro" id="IPR041121">
    <property type="entry name" value="SDH_C"/>
</dbReference>
<dbReference type="GO" id="GO:0019632">
    <property type="term" value="P:shikimate metabolic process"/>
    <property type="evidence" value="ECO:0007669"/>
    <property type="project" value="InterPro"/>
</dbReference>
<dbReference type="SUPFAM" id="SSF53223">
    <property type="entry name" value="Aminoacid dehydrogenase-like, N-terminal domain"/>
    <property type="match status" value="1"/>
</dbReference>
<dbReference type="AlphaFoldDB" id="A0A6J6XY29"/>
<dbReference type="EC" id="1.1.1.25" evidence="1"/>
<dbReference type="PANTHER" id="PTHR21089">
    <property type="entry name" value="SHIKIMATE DEHYDROGENASE"/>
    <property type="match status" value="1"/>
</dbReference>
<dbReference type="InterPro" id="IPR011342">
    <property type="entry name" value="Shikimate_DH"/>
</dbReference>
<organism evidence="9">
    <name type="scientific">freshwater metagenome</name>
    <dbReference type="NCBI Taxonomy" id="449393"/>
    <lineage>
        <taxon>unclassified sequences</taxon>
        <taxon>metagenomes</taxon>
        <taxon>ecological metagenomes</taxon>
    </lineage>
</organism>
<dbReference type="Gene3D" id="3.40.50.720">
    <property type="entry name" value="NAD(P)-binding Rossmann-like Domain"/>
    <property type="match status" value="1"/>
</dbReference>
<dbReference type="InterPro" id="IPR036291">
    <property type="entry name" value="NAD(P)-bd_dom_sf"/>
</dbReference>
<evidence type="ECO:0000256" key="1">
    <source>
        <dbReference type="ARBA" id="ARBA00012962"/>
    </source>
</evidence>
<name>A0A6J6XY29_9ZZZZ</name>
<dbReference type="Gene3D" id="3.40.50.10860">
    <property type="entry name" value="Leucine Dehydrogenase, chain A, domain 1"/>
    <property type="match status" value="1"/>
</dbReference>
<dbReference type="Pfam" id="PF01488">
    <property type="entry name" value="Shikimate_DH"/>
    <property type="match status" value="1"/>
</dbReference>
<evidence type="ECO:0000259" key="7">
    <source>
        <dbReference type="Pfam" id="PF08501"/>
    </source>
</evidence>